<dbReference type="PROSITE" id="PS51722">
    <property type="entry name" value="G_TR_2"/>
    <property type="match status" value="1"/>
</dbReference>
<dbReference type="HAMAP" id="MF_03059">
    <property type="entry name" value="mEF_G_2"/>
    <property type="match status" value="1"/>
</dbReference>
<dbReference type="SUPFAM" id="SSF54980">
    <property type="entry name" value="EF-G C-terminal domain-like"/>
    <property type="match status" value="2"/>
</dbReference>
<dbReference type="Pfam" id="PF22042">
    <property type="entry name" value="EF-G_D2"/>
    <property type="match status" value="1"/>
</dbReference>
<evidence type="ECO:0000256" key="6">
    <source>
        <dbReference type="HAMAP-Rule" id="MF_03059"/>
    </source>
</evidence>
<keyword evidence="1 6" id="KW-0547">Nucleotide-binding</keyword>
<keyword evidence="3" id="KW-0809">Transit peptide</keyword>
<dbReference type="InterPro" id="IPR009022">
    <property type="entry name" value="EFG_III"/>
</dbReference>
<evidence type="ECO:0000256" key="4">
    <source>
        <dbReference type="ARBA" id="ARBA00023128"/>
    </source>
</evidence>
<dbReference type="InterPro" id="IPR035649">
    <property type="entry name" value="EFG_V"/>
</dbReference>
<feature type="binding site" evidence="6">
    <location>
        <begin position="153"/>
        <end position="156"/>
    </location>
    <ligand>
        <name>GTP</name>
        <dbReference type="ChEBI" id="CHEBI:37565"/>
    </ligand>
</feature>
<gene>
    <name evidence="6" type="primary">MEF2</name>
    <name evidence="8" type="ORF">I9W82_005056</name>
</gene>
<dbReference type="PANTHER" id="PTHR43261">
    <property type="entry name" value="TRANSLATION ELONGATION FACTOR G-RELATED"/>
    <property type="match status" value="1"/>
</dbReference>
<sequence length="803" mass="89261">MILRHQLLKLTLSARSYSTVSNVALSKIRNIGIIAHIDAGKTTTTERMIYYSGKSRRIGNVDEGDTVTDYLRSERERGITIQSAATTIPWNQHKINIIDTPGHADFTFEVVRSLRVLDGAVTILDAVAGVEAQTEKVWKQASALGLPRVVYINKMDRPGAGFSRTVREVIQKLETRVVLCNLPYFEVAADQEYIFKGVIDVLHGKLLKWKEEDEFGKEIDVVDLNESKPELFEMYCKARESMVETLGEVDETIIDAFLEHDEDYLKISPDLLDSAIRKATVANYLTPVFCGSSFRNIGVQPLMDGITKYLPSPLQTTLPEIKSKKKEISKKMDDTRGLIFNNDRNLTVGLVFKVMTHATRGPMTFVRVYSGKLNASTNLINTRTGKKLLVRNLLVMHGDTPEEVKSVSAGDIGVIPGYETEFKTGDTFVCSAVGKKAVGPIESSITLMPIDIPPPLFNASIEPHTAGDEAYMRKCLDILVREDPSLKVHVDEEMGQTVLSGMGELHLDIVRERLINDMKAKVNLRDVAVSFKESFVGKAEAQGSFEDEATRVRLTVGHVENCSDFESVSGAHIFEDENNVIILPDSATSEHVKTALSDRRWKCPNSMDDLKEAVVNGCLTSLQMGGPQLGLSLHSTLVTINEWDAPVDRGEELVPSLMNASRQAIQSVKEIESNFAIFEPVMITKVYVNSNDLGEVSHDLTQRCQAVILAVEDESVQDTEIADWTSEVVEKTYVPPDYTLSRTKGRNEDFANKKIIIAETPLKEMIGYLSKLRALTQGRATFDMSFIGMRRVTGTRADSLVRG</sequence>
<keyword evidence="5 6" id="KW-0342">GTP-binding</keyword>
<evidence type="ECO:0000313" key="9">
    <source>
        <dbReference type="Proteomes" id="UP000669133"/>
    </source>
</evidence>
<dbReference type="GO" id="GO:0005525">
    <property type="term" value="F:GTP binding"/>
    <property type="evidence" value="ECO:0007669"/>
    <property type="project" value="UniProtKB-UniRule"/>
</dbReference>
<comment type="similarity">
    <text evidence="6">Belongs to the TRAFAC class translation factor GTPase superfamily. Classic translation factor GTPase family. EF-G/EF-2 subfamily.</text>
</comment>
<dbReference type="PANTHER" id="PTHR43261:SF1">
    <property type="entry name" value="RIBOSOME-RELEASING FACTOR 2, MITOCHONDRIAL"/>
    <property type="match status" value="1"/>
</dbReference>
<dbReference type="Pfam" id="PF00009">
    <property type="entry name" value="GTP_EFTU"/>
    <property type="match status" value="1"/>
</dbReference>
<feature type="binding site" evidence="6">
    <location>
        <begin position="99"/>
        <end position="103"/>
    </location>
    <ligand>
        <name>GTP</name>
        <dbReference type="ChEBI" id="CHEBI:37565"/>
    </ligand>
</feature>
<feature type="domain" description="Tr-type G" evidence="7">
    <location>
        <begin position="26"/>
        <end position="314"/>
    </location>
</feature>
<dbReference type="InterPro" id="IPR027417">
    <property type="entry name" value="P-loop_NTPase"/>
</dbReference>
<comment type="function">
    <text evidence="6">Mitochondrial GTPase that mediates the disassembly of ribosomes from messenger RNA at the termination of mitochondrial protein biosynthesis. Not involved in the GTP-dependent ribosomal translocation step during translation elongation.</text>
</comment>
<dbReference type="NCBIfam" id="TIGR00231">
    <property type="entry name" value="small_GTP"/>
    <property type="match status" value="1"/>
</dbReference>
<keyword evidence="9" id="KW-1185">Reference proteome</keyword>
<dbReference type="PRINTS" id="PR00315">
    <property type="entry name" value="ELONGATNFCT"/>
</dbReference>
<dbReference type="PROSITE" id="PS00301">
    <property type="entry name" value="G_TR_1"/>
    <property type="match status" value="1"/>
</dbReference>
<protein>
    <recommendedName>
        <fullName evidence="6">Ribosome-releasing factor 2, mitochondrial</fullName>
        <shortName evidence="6">RRF2mt</shortName>
    </recommendedName>
    <alternativeName>
        <fullName evidence="6">Elongation factor G 2, mitochondrial</fullName>
        <shortName evidence="6">EF-G2mt</shortName>
        <shortName evidence="6">mEF-G 2</shortName>
    </alternativeName>
</protein>
<evidence type="ECO:0000259" key="7">
    <source>
        <dbReference type="PROSITE" id="PS51722"/>
    </source>
</evidence>
<dbReference type="InterPro" id="IPR031157">
    <property type="entry name" value="G_TR_CS"/>
</dbReference>
<dbReference type="CDD" id="cd16262">
    <property type="entry name" value="EFG_III"/>
    <property type="match status" value="1"/>
</dbReference>
<dbReference type="Pfam" id="PF00679">
    <property type="entry name" value="EFG_C"/>
    <property type="match status" value="1"/>
</dbReference>
<accession>A0A8H7ZEW5</accession>
<evidence type="ECO:0000256" key="3">
    <source>
        <dbReference type="ARBA" id="ARBA00022946"/>
    </source>
</evidence>
<reference evidence="8 9" key="1">
    <citation type="submission" date="2020-12" db="EMBL/GenBank/DDBJ databases">
        <title>Effect of drift, selection, and recombination on the evolution of hybrid genomes in Candida yeast pathogens.</title>
        <authorList>
            <person name="Mixao V."/>
            <person name="Ksiezopolska E."/>
            <person name="Saus E."/>
            <person name="Boekhout T."/>
            <person name="Gacser A."/>
            <person name="Gabaldon T."/>
        </authorList>
    </citation>
    <scope>NUCLEOTIDE SEQUENCE [LARGE SCALE GENOMIC DNA]</scope>
    <source>
        <strain evidence="8 9">BP57</strain>
    </source>
</reference>
<comment type="subcellular location">
    <subcellularLocation>
        <location evidence="6">Mitochondrion</location>
    </subcellularLocation>
</comment>
<keyword evidence="4 6" id="KW-0496">Mitochondrion</keyword>
<dbReference type="SUPFAM" id="SSF50447">
    <property type="entry name" value="Translation proteins"/>
    <property type="match status" value="1"/>
</dbReference>
<dbReference type="InterPro" id="IPR035647">
    <property type="entry name" value="EFG_III/V"/>
</dbReference>
<keyword evidence="2 6" id="KW-0648">Protein biosynthesis</keyword>
<dbReference type="SUPFAM" id="SSF52540">
    <property type="entry name" value="P-loop containing nucleoside triphosphate hydrolases"/>
    <property type="match status" value="1"/>
</dbReference>
<dbReference type="GO" id="GO:0003924">
    <property type="term" value="F:GTPase activity"/>
    <property type="evidence" value="ECO:0007669"/>
    <property type="project" value="UniProtKB-UniRule"/>
</dbReference>
<dbReference type="Gene3D" id="3.30.70.240">
    <property type="match status" value="1"/>
</dbReference>
<dbReference type="InterPro" id="IPR041095">
    <property type="entry name" value="EFG_II"/>
</dbReference>
<dbReference type="Gene3D" id="3.40.50.300">
    <property type="entry name" value="P-loop containing nucleotide triphosphate hydrolases"/>
    <property type="match status" value="1"/>
</dbReference>
<name>A0A8H7ZEW5_9ASCO</name>
<dbReference type="Gene3D" id="3.30.70.870">
    <property type="entry name" value="Elongation Factor G (Translational Gtpase), domain 3"/>
    <property type="match status" value="1"/>
</dbReference>
<dbReference type="InterPro" id="IPR000640">
    <property type="entry name" value="EFG_V-like"/>
</dbReference>
<evidence type="ECO:0000256" key="1">
    <source>
        <dbReference type="ARBA" id="ARBA00022741"/>
    </source>
</evidence>
<organism evidence="8 9">
    <name type="scientific">Candida metapsilosis</name>
    <dbReference type="NCBI Taxonomy" id="273372"/>
    <lineage>
        <taxon>Eukaryota</taxon>
        <taxon>Fungi</taxon>
        <taxon>Dikarya</taxon>
        <taxon>Ascomycota</taxon>
        <taxon>Saccharomycotina</taxon>
        <taxon>Pichiomycetes</taxon>
        <taxon>Debaryomycetaceae</taxon>
        <taxon>Candida/Lodderomyces clade</taxon>
        <taxon>Candida</taxon>
    </lineage>
</organism>
<dbReference type="FunFam" id="3.40.50.300:FF:001636">
    <property type="entry name" value="Ribosome-releasing factor 2, mitochondrial"/>
    <property type="match status" value="1"/>
</dbReference>
<dbReference type="InterPro" id="IPR009000">
    <property type="entry name" value="Transl_B-barrel_sf"/>
</dbReference>
<evidence type="ECO:0000256" key="5">
    <source>
        <dbReference type="ARBA" id="ARBA00023134"/>
    </source>
</evidence>
<feature type="binding site" evidence="6">
    <location>
        <begin position="35"/>
        <end position="42"/>
    </location>
    <ligand>
        <name>GTP</name>
        <dbReference type="ChEBI" id="CHEBI:37565"/>
    </ligand>
</feature>
<dbReference type="AlphaFoldDB" id="A0A8H7ZEW5"/>
<dbReference type="Pfam" id="PF14492">
    <property type="entry name" value="EFG_III"/>
    <property type="match status" value="1"/>
</dbReference>
<dbReference type="InterPro" id="IPR053905">
    <property type="entry name" value="EF-G-like_DII"/>
</dbReference>
<proteinExistence type="inferred from homology"/>
<evidence type="ECO:0000313" key="8">
    <source>
        <dbReference type="EMBL" id="KAG5417422.1"/>
    </source>
</evidence>
<dbReference type="InterPro" id="IPR030851">
    <property type="entry name" value="EFG2"/>
</dbReference>
<dbReference type="Proteomes" id="UP000669133">
    <property type="component" value="Unassembled WGS sequence"/>
</dbReference>
<dbReference type="CDD" id="cd01886">
    <property type="entry name" value="EF-G"/>
    <property type="match status" value="1"/>
</dbReference>
<dbReference type="OrthoDB" id="198619at2759"/>
<dbReference type="GO" id="GO:0005739">
    <property type="term" value="C:mitochondrion"/>
    <property type="evidence" value="ECO:0007669"/>
    <property type="project" value="UniProtKB-SubCell"/>
</dbReference>
<dbReference type="Gene3D" id="2.40.30.10">
    <property type="entry name" value="Translation factors"/>
    <property type="match status" value="1"/>
</dbReference>
<evidence type="ECO:0000256" key="2">
    <source>
        <dbReference type="ARBA" id="ARBA00022917"/>
    </source>
</evidence>
<dbReference type="GO" id="GO:0032543">
    <property type="term" value="P:mitochondrial translation"/>
    <property type="evidence" value="ECO:0007669"/>
    <property type="project" value="UniProtKB-UniRule"/>
</dbReference>
<dbReference type="EMBL" id="JAEOAQ010000007">
    <property type="protein sequence ID" value="KAG5417422.1"/>
    <property type="molecule type" value="Genomic_DNA"/>
</dbReference>
<comment type="caution">
    <text evidence="8">The sequence shown here is derived from an EMBL/GenBank/DDBJ whole genome shotgun (WGS) entry which is preliminary data.</text>
</comment>
<dbReference type="InterPro" id="IPR005225">
    <property type="entry name" value="Small_GTP-bd"/>
</dbReference>
<dbReference type="InterPro" id="IPR000795">
    <property type="entry name" value="T_Tr_GTP-bd_dom"/>
</dbReference>
<dbReference type="CDD" id="cd03713">
    <property type="entry name" value="EFG_mtEFG_C"/>
    <property type="match status" value="1"/>
</dbReference>
<dbReference type="GO" id="GO:0032790">
    <property type="term" value="P:ribosome disassembly"/>
    <property type="evidence" value="ECO:0007669"/>
    <property type="project" value="UniProtKB-UniRule"/>
</dbReference>
<dbReference type="SMART" id="SM00838">
    <property type="entry name" value="EFG_C"/>
    <property type="match status" value="1"/>
</dbReference>